<feature type="compositionally biased region" description="Basic and acidic residues" evidence="1">
    <location>
        <begin position="16"/>
        <end position="40"/>
    </location>
</feature>
<gene>
    <name evidence="2" type="ORF">PNOK_0278700</name>
</gene>
<feature type="compositionally biased region" description="Polar residues" evidence="1">
    <location>
        <begin position="1"/>
        <end position="15"/>
    </location>
</feature>
<comment type="caution">
    <text evidence="2">The sequence shown here is derived from an EMBL/GenBank/DDBJ whole genome shotgun (WGS) entry which is preliminary data.</text>
</comment>
<dbReference type="InParanoid" id="A0A286UTA5"/>
<dbReference type="EMBL" id="NBII01000002">
    <property type="protein sequence ID" value="PAV22830.1"/>
    <property type="molecule type" value="Genomic_DNA"/>
</dbReference>
<name>A0A286UTA5_9AGAM</name>
<evidence type="ECO:0000313" key="2">
    <source>
        <dbReference type="EMBL" id="PAV22830.1"/>
    </source>
</evidence>
<feature type="region of interest" description="Disordered" evidence="1">
    <location>
        <begin position="199"/>
        <end position="255"/>
    </location>
</feature>
<feature type="compositionally biased region" description="Polar residues" evidence="1">
    <location>
        <begin position="167"/>
        <end position="184"/>
    </location>
</feature>
<feature type="compositionally biased region" description="Polar residues" evidence="1">
    <location>
        <begin position="142"/>
        <end position="151"/>
    </location>
</feature>
<feature type="compositionally biased region" description="Polar residues" evidence="1">
    <location>
        <begin position="93"/>
        <end position="111"/>
    </location>
</feature>
<feature type="compositionally biased region" description="Low complexity" evidence="1">
    <location>
        <begin position="230"/>
        <end position="244"/>
    </location>
</feature>
<sequence length="301" mass="32903">MKPDATTTSIWNAVTKQRENKMNKTKELPKPKPKPQEQQKELPGMRTFAFSATAAHVQPDFIYYAPQNTDHRSISRSNNWSSQPTASIAHAPHSTTMSSSTREARPHSTNKPGAVVPATSSRSTHTPLPGDPPQGVNARSIVDNSKGSGHSPSHRNTKKRKQKKTTPAPSQLSSTGPSMVQNDENPVRVNASAPLPVQSAYSQKSKAHSVKSTSRPSTPEPHSPTKKTIPGSPKPTGSTKSSPSRRAKSSDVDMFGGDITDWDTRMENFDFEEYAKSFNDLVESYNSYQNEMFGWQTEGGG</sequence>
<feature type="region of interest" description="Disordered" evidence="1">
    <location>
        <begin position="71"/>
        <end position="184"/>
    </location>
</feature>
<organism evidence="2 3">
    <name type="scientific">Pyrrhoderma noxium</name>
    <dbReference type="NCBI Taxonomy" id="2282107"/>
    <lineage>
        <taxon>Eukaryota</taxon>
        <taxon>Fungi</taxon>
        <taxon>Dikarya</taxon>
        <taxon>Basidiomycota</taxon>
        <taxon>Agaricomycotina</taxon>
        <taxon>Agaricomycetes</taxon>
        <taxon>Hymenochaetales</taxon>
        <taxon>Hymenochaetaceae</taxon>
        <taxon>Pyrrhoderma</taxon>
    </lineage>
</organism>
<feature type="compositionally biased region" description="Polar residues" evidence="1">
    <location>
        <begin position="199"/>
        <end position="217"/>
    </location>
</feature>
<evidence type="ECO:0000313" key="3">
    <source>
        <dbReference type="Proteomes" id="UP000217199"/>
    </source>
</evidence>
<proteinExistence type="predicted"/>
<evidence type="ECO:0000256" key="1">
    <source>
        <dbReference type="SAM" id="MobiDB-lite"/>
    </source>
</evidence>
<feature type="compositionally biased region" description="Polar residues" evidence="1">
    <location>
        <begin position="75"/>
        <end position="86"/>
    </location>
</feature>
<dbReference type="Proteomes" id="UP000217199">
    <property type="component" value="Unassembled WGS sequence"/>
</dbReference>
<dbReference type="AlphaFoldDB" id="A0A286UTA5"/>
<feature type="region of interest" description="Disordered" evidence="1">
    <location>
        <begin position="1"/>
        <end position="47"/>
    </location>
</feature>
<feature type="compositionally biased region" description="Basic residues" evidence="1">
    <location>
        <begin position="152"/>
        <end position="164"/>
    </location>
</feature>
<protein>
    <submittedName>
        <fullName evidence="2">Uncharacterized protein</fullName>
    </submittedName>
</protein>
<accession>A0A286UTA5</accession>
<reference evidence="2 3" key="1">
    <citation type="journal article" date="2017" name="Mol. Ecol.">
        <title>Comparative and population genomic landscape of Phellinus noxius: A hypervariable fungus causing root rot in trees.</title>
        <authorList>
            <person name="Chung C.L."/>
            <person name="Lee T.J."/>
            <person name="Akiba M."/>
            <person name="Lee H.H."/>
            <person name="Kuo T.H."/>
            <person name="Liu D."/>
            <person name="Ke H.M."/>
            <person name="Yokoi T."/>
            <person name="Roa M.B."/>
            <person name="Lu M.J."/>
            <person name="Chang Y.Y."/>
            <person name="Ann P.J."/>
            <person name="Tsai J.N."/>
            <person name="Chen C.Y."/>
            <person name="Tzean S.S."/>
            <person name="Ota Y."/>
            <person name="Hattori T."/>
            <person name="Sahashi N."/>
            <person name="Liou R.F."/>
            <person name="Kikuchi T."/>
            <person name="Tsai I.J."/>
        </authorList>
    </citation>
    <scope>NUCLEOTIDE SEQUENCE [LARGE SCALE GENOMIC DNA]</scope>
    <source>
        <strain evidence="2 3">FFPRI411160</strain>
    </source>
</reference>
<keyword evidence="3" id="KW-1185">Reference proteome</keyword>